<sequence length="1505" mass="171196">MLDRDHDHQLYSKPSSDLGFSQGHQLCDVGLCPDALRRQSSSQSVANFRLNAHGLIMSCVMPALAMVKDREEATERSTKRITLVLKLLNETSTEVVPSFFKGVSSHLVTLLKEKENRSGHNPSNWLPNEAAKPENITKAGTFRRACIQYLESSVSPILAGIIAHIDTNQNLDILTGHISQGDWVAQLWLLIFNTPDAIQLKYSDLQSPVRQQKLSEVIVKTTGCEGHTFQAELPFSWLIFEQLDAICRTAHEKIIQEDQNALNLERIVKVFKETPLGGLLSEFQGPVSSIVQLYTKDFINMTIRVHTDAEREIVHRVILKSAEPALAQNLTCVLTGLVSIHDIYQHIAQHLAYFHTINQVWPGCSETLKKFQEENPDHQLFNKELDVQGLSLLLDQLNSQDAKSFSKIEGQASWMKKVLCYRPVVEQCLTFYPELIFSYDVMRIRQIWTRVMVMKLFIEHVGTIDRGEDHFSVKHCMLLWQMSESVVDLRQVVSFEEVEKFLKICNKAAITAFYKEQPKCPLCEILIEGSPVTLPCRDVICNQCFHDNKALEIHQCPKCQKNIPADFIPDKTAGKSQEVKKFKDYQSGCNSFFMNVVSQLCFADNMAPSDEVVDKLLGYITMTTKPGKNRAATIQLTKELTIFNECVDPNPVFRSFLLQLLLKTSKERVYNNLEKYLNQAQEVLESRGGQHNEYFIQLSHLVVQCLEDHFHREATSTDEVEFARHQLKEARQLIRQDQLHMKLFGIAMMRFGLSVTAKYVHQTVAVSKASRLTSSIWALCESAVAICQEPCHWPKTFFIKHLCRSYGIDSYQAICQKREVSFLRGLCMEDSSKTKVNEVSDRYIVCGPDYIRIRDAVTKVAHGENIEKLDEAVKESTVSNKGTELLVCLALHREITLTSLHDDAGKKFSQKAIESLQNYCTNAEYLKNKEIIQALIQNAYGKQVAFLTVTPGLDFQQQGVLCLLVHCDLVLRNLHGERTLMQPLIRITTQPETLMNPFLPTMPQEDVADIRAALLAARGRPNMDDNPAIYRCPNGHPYMIGNCGRPAQAAACRECGAQIGGLNYTLLPGNTPDNQQDMTETGHILGAASQRAQGAVPEREMSPAYCAVVRLMLHLSMILGTNHNQEAICQLIKPKIEENMVVQFLMEHTQRDLNDLHRALGRSIDDVLVMLHCIFNQVMQACNEKEKLGEELCGLRTKNARLDWERMFSGRFVAPVLQNLDAVLHEMNQNLATDKRLGTDPLLGLVFEINTPQETVSPTMLQEDPSMWSYRTRITIDHLRHEFDVQMSAVKKNQNQYKVLHLFLREEHHLRALHFIPSILKLHRILFQKFHQRLGRAEASSITVESVIREDRGNELGALIQNYANAWELVRNSLSMTMQVLQDYCRKGIDRTTPISQLLPTSSGAGLCAWSLIRFLLKKQNDFQEEYCRVQKNSTENLPKVKVRDLTPAHLISYHPEQDILPLVLASCNYSFEVGKGTTIEYNFSNLERQIMDRFLFGKSLIDIE</sequence>
<comment type="subcellular location">
    <subcellularLocation>
        <location evidence="1">Cytoplasm</location>
    </subcellularLocation>
</comment>
<dbReference type="GO" id="GO:0016887">
    <property type="term" value="F:ATP hydrolysis activity"/>
    <property type="evidence" value="ECO:0007669"/>
    <property type="project" value="InterPro"/>
</dbReference>
<reference evidence="10" key="2">
    <citation type="journal article" date="2021" name="Genome Biol. Evol.">
        <title>Developing a high-quality reference genome for a parasitic bivalve with doubly uniparental inheritance (Bivalvia: Unionida).</title>
        <authorList>
            <person name="Smith C.H."/>
        </authorList>
    </citation>
    <scope>NUCLEOTIDE SEQUENCE</scope>
    <source>
        <strain evidence="10">CHS0354</strain>
        <tissue evidence="10">Mantle</tissue>
    </source>
</reference>
<evidence type="ECO:0000256" key="1">
    <source>
        <dbReference type="ARBA" id="ARBA00004496"/>
    </source>
</evidence>
<dbReference type="SUPFAM" id="SSF57850">
    <property type="entry name" value="RING/U-box"/>
    <property type="match status" value="1"/>
</dbReference>
<evidence type="ECO:0000256" key="2">
    <source>
        <dbReference type="ARBA" id="ARBA00022490"/>
    </source>
</evidence>
<dbReference type="Gene3D" id="3.30.40.10">
    <property type="entry name" value="Zinc/RING finger domain, C3HC4 (zinc finger)"/>
    <property type="match status" value="1"/>
</dbReference>
<gene>
    <name evidence="10" type="ORF">CHS0354_016454</name>
</gene>
<evidence type="ECO:0000256" key="5">
    <source>
        <dbReference type="ARBA" id="ARBA00022833"/>
    </source>
</evidence>
<dbReference type="PROSITE" id="PS50089">
    <property type="entry name" value="ZF_RING_2"/>
    <property type="match status" value="1"/>
</dbReference>
<dbReference type="PROSITE" id="PS51981">
    <property type="entry name" value="ZF_RZ"/>
    <property type="match status" value="1"/>
</dbReference>
<organism evidence="10 11">
    <name type="scientific">Potamilus streckersoni</name>
    <dbReference type="NCBI Taxonomy" id="2493646"/>
    <lineage>
        <taxon>Eukaryota</taxon>
        <taxon>Metazoa</taxon>
        <taxon>Spiralia</taxon>
        <taxon>Lophotrochozoa</taxon>
        <taxon>Mollusca</taxon>
        <taxon>Bivalvia</taxon>
        <taxon>Autobranchia</taxon>
        <taxon>Heteroconchia</taxon>
        <taxon>Palaeoheterodonta</taxon>
        <taxon>Unionida</taxon>
        <taxon>Unionoidea</taxon>
        <taxon>Unionidae</taxon>
        <taxon>Ambleminae</taxon>
        <taxon>Lampsilini</taxon>
        <taxon>Potamilus</taxon>
    </lineage>
</organism>
<feature type="non-terminal residue" evidence="10">
    <location>
        <position position="1"/>
    </location>
</feature>
<protein>
    <submittedName>
        <fullName evidence="10">Uncharacterized protein</fullName>
    </submittedName>
</protein>
<keyword evidence="3" id="KW-0479">Metal-binding</keyword>
<dbReference type="EMBL" id="JAEAOA010001016">
    <property type="protein sequence ID" value="KAK3600077.1"/>
    <property type="molecule type" value="Genomic_DNA"/>
</dbReference>
<evidence type="ECO:0000313" key="11">
    <source>
        <dbReference type="Proteomes" id="UP001195483"/>
    </source>
</evidence>
<comment type="caution">
    <text evidence="10">The sequence shown here is derived from an EMBL/GenBank/DDBJ whole genome shotgun (WGS) entry which is preliminary data.</text>
</comment>
<dbReference type="GO" id="GO:0008270">
    <property type="term" value="F:zinc ion binding"/>
    <property type="evidence" value="ECO:0007669"/>
    <property type="project" value="UniProtKB-KW"/>
</dbReference>
<dbReference type="GO" id="GO:0004842">
    <property type="term" value="F:ubiquitin-protein transferase activity"/>
    <property type="evidence" value="ECO:0007669"/>
    <property type="project" value="InterPro"/>
</dbReference>
<evidence type="ECO:0000259" key="9">
    <source>
        <dbReference type="PROSITE" id="PS51981"/>
    </source>
</evidence>
<evidence type="ECO:0000256" key="3">
    <source>
        <dbReference type="ARBA" id="ARBA00022723"/>
    </source>
</evidence>
<dbReference type="InterPro" id="IPR046439">
    <property type="entry name" value="ZF_RZ_dom"/>
</dbReference>
<keyword evidence="4 7" id="KW-0863">Zinc-finger</keyword>
<dbReference type="InterPro" id="IPR001841">
    <property type="entry name" value="Znf_RING"/>
</dbReference>
<dbReference type="InterPro" id="IPR031248">
    <property type="entry name" value="RNF213"/>
</dbReference>
<dbReference type="InterPro" id="IPR013083">
    <property type="entry name" value="Znf_RING/FYVE/PHD"/>
</dbReference>
<keyword evidence="2" id="KW-0963">Cytoplasm</keyword>
<evidence type="ECO:0000256" key="4">
    <source>
        <dbReference type="ARBA" id="ARBA00022771"/>
    </source>
</evidence>
<name>A0AAE0W4D9_9BIVA</name>
<dbReference type="Pfam" id="PF20173">
    <property type="entry name" value="ZnF_RZ-type"/>
    <property type="match status" value="1"/>
</dbReference>
<dbReference type="Proteomes" id="UP001195483">
    <property type="component" value="Unassembled WGS sequence"/>
</dbReference>
<dbReference type="GO" id="GO:0002376">
    <property type="term" value="P:immune system process"/>
    <property type="evidence" value="ECO:0007669"/>
    <property type="project" value="UniProtKB-KW"/>
</dbReference>
<keyword evidence="5" id="KW-0862">Zinc</keyword>
<evidence type="ECO:0000256" key="6">
    <source>
        <dbReference type="ARBA" id="ARBA00022859"/>
    </source>
</evidence>
<dbReference type="PANTHER" id="PTHR22605">
    <property type="entry name" value="RZ-TYPE DOMAIN-CONTAINING PROTEIN"/>
    <property type="match status" value="1"/>
</dbReference>
<keyword evidence="11" id="KW-1185">Reference proteome</keyword>
<evidence type="ECO:0000313" key="10">
    <source>
        <dbReference type="EMBL" id="KAK3600077.1"/>
    </source>
</evidence>
<accession>A0AAE0W4D9</accession>
<feature type="domain" description="RING-type" evidence="8">
    <location>
        <begin position="520"/>
        <end position="560"/>
    </location>
</feature>
<reference evidence="10" key="3">
    <citation type="submission" date="2023-05" db="EMBL/GenBank/DDBJ databases">
        <authorList>
            <person name="Smith C.H."/>
        </authorList>
    </citation>
    <scope>NUCLEOTIDE SEQUENCE</scope>
    <source>
        <strain evidence="10">CHS0354</strain>
        <tissue evidence="10">Mantle</tissue>
    </source>
</reference>
<keyword evidence="6" id="KW-0391">Immunity</keyword>
<dbReference type="PANTHER" id="PTHR22605:SF16">
    <property type="entry name" value="E3 UBIQUITIN-PROTEIN LIGASE RNF213"/>
    <property type="match status" value="1"/>
</dbReference>
<dbReference type="GO" id="GO:0005737">
    <property type="term" value="C:cytoplasm"/>
    <property type="evidence" value="ECO:0007669"/>
    <property type="project" value="UniProtKB-SubCell"/>
</dbReference>
<feature type="domain" description="RZ-type" evidence="9">
    <location>
        <begin position="1002"/>
        <end position="1081"/>
    </location>
</feature>
<evidence type="ECO:0000256" key="7">
    <source>
        <dbReference type="PROSITE-ProRule" id="PRU00175"/>
    </source>
</evidence>
<proteinExistence type="predicted"/>
<evidence type="ECO:0000259" key="8">
    <source>
        <dbReference type="PROSITE" id="PS50089"/>
    </source>
</evidence>
<reference evidence="10" key="1">
    <citation type="journal article" date="2021" name="Genome Biol. Evol.">
        <title>A High-Quality Reference Genome for a Parasitic Bivalve with Doubly Uniparental Inheritance (Bivalvia: Unionida).</title>
        <authorList>
            <person name="Smith C.H."/>
        </authorList>
    </citation>
    <scope>NUCLEOTIDE SEQUENCE</scope>
    <source>
        <strain evidence="10">CHS0354</strain>
    </source>
</reference>